<feature type="compositionally biased region" description="Low complexity" evidence="1">
    <location>
        <begin position="1146"/>
        <end position="1157"/>
    </location>
</feature>
<reference evidence="5" key="2">
    <citation type="submission" date="2024-04" db="EMBL/GenBank/DDBJ databases">
        <authorList>
            <person name="Chen Y."/>
            <person name="Shah S."/>
            <person name="Dougan E. K."/>
            <person name="Thang M."/>
            <person name="Chan C."/>
        </authorList>
    </citation>
    <scope>NUCLEOTIDE SEQUENCE [LARGE SCALE GENOMIC DNA]</scope>
</reference>
<dbReference type="Gene3D" id="3.60.40.10">
    <property type="entry name" value="PPM-type phosphatase domain"/>
    <property type="match status" value="1"/>
</dbReference>
<dbReference type="OrthoDB" id="438993at2759"/>
<evidence type="ECO:0000313" key="5">
    <source>
        <dbReference type="EMBL" id="CAL1167395.1"/>
    </source>
</evidence>
<feature type="domain" description="Calponin-homology (CH)" evidence="2">
    <location>
        <begin position="2356"/>
        <end position="2460"/>
    </location>
</feature>
<accession>A0A9P1GHM0</accession>
<keyword evidence="7" id="KW-1185">Reference proteome</keyword>
<dbReference type="GO" id="GO:0051015">
    <property type="term" value="F:actin filament binding"/>
    <property type="evidence" value="ECO:0007669"/>
    <property type="project" value="TreeGrafter"/>
</dbReference>
<dbReference type="InterPro" id="IPR036872">
    <property type="entry name" value="CH_dom_sf"/>
</dbReference>
<dbReference type="SMART" id="SM00033">
    <property type="entry name" value="CH"/>
    <property type="match status" value="1"/>
</dbReference>
<evidence type="ECO:0000313" key="4">
    <source>
        <dbReference type="EMBL" id="CAI4014020.1"/>
    </source>
</evidence>
<dbReference type="InterPro" id="IPR036457">
    <property type="entry name" value="PPM-type-like_dom_sf"/>
</dbReference>
<feature type="compositionally biased region" description="Basic and acidic residues" evidence="1">
    <location>
        <begin position="2290"/>
        <end position="2308"/>
    </location>
</feature>
<proteinExistence type="predicted"/>
<dbReference type="Proteomes" id="UP001152797">
    <property type="component" value="Unassembled WGS sequence"/>
</dbReference>
<dbReference type="Pfam" id="PF00481">
    <property type="entry name" value="PP2C"/>
    <property type="match status" value="1"/>
</dbReference>
<feature type="compositionally biased region" description="Basic and acidic residues" evidence="1">
    <location>
        <begin position="1335"/>
        <end position="1351"/>
    </location>
</feature>
<feature type="region of interest" description="Disordered" evidence="1">
    <location>
        <begin position="2055"/>
        <end position="2082"/>
    </location>
</feature>
<evidence type="ECO:0000313" key="7">
    <source>
        <dbReference type="Proteomes" id="UP001152797"/>
    </source>
</evidence>
<dbReference type="CDD" id="cd00143">
    <property type="entry name" value="PP2Cc"/>
    <property type="match status" value="1"/>
</dbReference>
<dbReference type="InterPro" id="IPR050606">
    <property type="entry name" value="Calponin-like"/>
</dbReference>
<dbReference type="EMBL" id="CAMXCT010006135">
    <property type="protein sequence ID" value="CAI4014020.1"/>
    <property type="molecule type" value="Genomic_DNA"/>
</dbReference>
<evidence type="ECO:0000259" key="3">
    <source>
        <dbReference type="PROSITE" id="PS51746"/>
    </source>
</evidence>
<dbReference type="PRINTS" id="PR00888">
    <property type="entry name" value="SM22CALPONIN"/>
</dbReference>
<dbReference type="EMBL" id="CAMXCT030006135">
    <property type="protein sequence ID" value="CAL4801332.1"/>
    <property type="molecule type" value="Genomic_DNA"/>
</dbReference>
<feature type="compositionally biased region" description="Polar residues" evidence="1">
    <location>
        <begin position="2244"/>
        <end position="2253"/>
    </location>
</feature>
<feature type="region of interest" description="Disordered" evidence="1">
    <location>
        <begin position="2466"/>
        <end position="2500"/>
    </location>
</feature>
<dbReference type="Gene3D" id="1.10.418.10">
    <property type="entry name" value="Calponin-like domain"/>
    <property type="match status" value="1"/>
</dbReference>
<dbReference type="SUPFAM" id="SSF81606">
    <property type="entry name" value="PP2C-like"/>
    <property type="match status" value="1"/>
</dbReference>
<dbReference type="PANTHER" id="PTHR47385">
    <property type="entry name" value="CALPONIN"/>
    <property type="match status" value="1"/>
</dbReference>
<dbReference type="GO" id="GO:0007015">
    <property type="term" value="P:actin filament organization"/>
    <property type="evidence" value="ECO:0007669"/>
    <property type="project" value="TreeGrafter"/>
</dbReference>
<feature type="compositionally biased region" description="Basic and acidic residues" evidence="1">
    <location>
        <begin position="2478"/>
        <end position="2487"/>
    </location>
</feature>
<evidence type="ECO:0000256" key="1">
    <source>
        <dbReference type="SAM" id="MobiDB-lite"/>
    </source>
</evidence>
<feature type="region of interest" description="Disordered" evidence="1">
    <location>
        <begin position="749"/>
        <end position="774"/>
    </location>
</feature>
<dbReference type="InterPro" id="IPR001932">
    <property type="entry name" value="PPM-type_phosphatase-like_dom"/>
</dbReference>
<feature type="region of interest" description="Disordered" evidence="1">
    <location>
        <begin position="1335"/>
        <end position="1360"/>
    </location>
</feature>
<dbReference type="Pfam" id="PF00307">
    <property type="entry name" value="CH"/>
    <property type="match status" value="1"/>
</dbReference>
<dbReference type="EMBL" id="CAMXCT020006135">
    <property type="protein sequence ID" value="CAL1167395.1"/>
    <property type="molecule type" value="Genomic_DNA"/>
</dbReference>
<feature type="compositionally biased region" description="Acidic residues" evidence="1">
    <location>
        <begin position="761"/>
        <end position="773"/>
    </location>
</feature>
<organism evidence="4">
    <name type="scientific">Cladocopium goreaui</name>
    <dbReference type="NCBI Taxonomy" id="2562237"/>
    <lineage>
        <taxon>Eukaryota</taxon>
        <taxon>Sar</taxon>
        <taxon>Alveolata</taxon>
        <taxon>Dinophyceae</taxon>
        <taxon>Suessiales</taxon>
        <taxon>Symbiodiniaceae</taxon>
        <taxon>Cladocopium</taxon>
    </lineage>
</organism>
<protein>
    <submittedName>
        <fullName evidence="6">Calponin-3 (Calponin, acidic isoform)</fullName>
    </submittedName>
</protein>
<feature type="compositionally biased region" description="Basic and acidic residues" evidence="1">
    <location>
        <begin position="1204"/>
        <end position="1221"/>
    </location>
</feature>
<feature type="domain" description="PPM-type phosphatase" evidence="3">
    <location>
        <begin position="1375"/>
        <end position="1664"/>
    </location>
</feature>
<feature type="compositionally biased region" description="Low complexity" evidence="1">
    <location>
        <begin position="1227"/>
        <end position="1238"/>
    </location>
</feature>
<feature type="region of interest" description="Disordered" evidence="1">
    <location>
        <begin position="1079"/>
        <end position="1122"/>
    </location>
</feature>
<reference evidence="4" key="1">
    <citation type="submission" date="2022-10" db="EMBL/GenBank/DDBJ databases">
        <authorList>
            <person name="Chen Y."/>
            <person name="Dougan E. K."/>
            <person name="Chan C."/>
            <person name="Rhodes N."/>
            <person name="Thang M."/>
        </authorList>
    </citation>
    <scope>NUCLEOTIDE SEQUENCE</scope>
</reference>
<dbReference type="PROSITE" id="PS51746">
    <property type="entry name" value="PPM_2"/>
    <property type="match status" value="1"/>
</dbReference>
<name>A0A9P1GHM0_9DINO</name>
<sequence>MDSSSPGGIHGDITYRSRQFKGRGLHSRRSNQVELKVFEGGRFIYQRHFRRIGPAWWVDENTTARGRWHCHLEDGDHVLSLSGTSKILKAHRARDGRYHRHLQASAFTWAMPKSQLLDERCKQRCSSLFLGGSHFEVAARGAKEMARPLLLQCSEQDLSNIAWASASLGFNPSGWISEVVGSYARQYSEACSPQAVANLLWSLAKAFEGGFGDQAHDVAMQFDAAILSCLPSAQPQHVANILWSLAKLGVPLDAEGKLVESLSTRMSELLEDAEIQHLASGTWALAKLHGTKQATGRTLEFLRSLVDFLRKARVNKRSDSPWRVRFDGLFLSHISILCWSFARVMVKERVTRQLLRSASRQLDTFTDEGAIKAQEHANLLWAYAEACEKTWAGMQKPYAMLKRLVNLLCDPKLRLQGENATSFAAAVKALARLPIGASPQARQWMQAASVRQSKRAGHAELPPGEVVAMVRSLASCRSLHQRMMTSSLQFLQEDSRYQELQPAQLQMLLDALALLRPRKLAPEHLRFLQVVQGRLNDFPLPLLTSTLSRLQLLEGTEDVLIAASKRFEDAELHLPKQWWKGGQKEHGEEGTELSLWQWVRLVNSVEPTPCSAGSAPRTTEKLAKPFAAWLSGFLEDFNLETELLFAVLEEREDIKTSRELLQESAVARYRARLSALDSLGPRFTPFAAQLGLNFEANPPSDLQAKVWQQRREEAAALEGRLRFLPHDLPDAGGEQMAVLQHFAVANNGGAEPRGHGAVSGEESEEESEGEDSSEQVLLKRGMLLAASDATSKHADFKVLARLMQDLLERDKDGDVSGDVMICTDKAPCLSSLGAMKQFCHQWPKISLHVSYTGLEKSWSKEISSLLPVADPQGTVPPDGATPAALEEAVRRALSGRRAGQTVALLGTDPRVRELWKSVCATGVRPSGKNVPGKKREWQDKLKYFLAHRPHAFRLDDGEKLTVRLVENRDEESVAAFEDLRAAVEETILEFLRRGQTSRDHKGGGGYVLVEDVACTPRVYTLWQKLRFDSSDRLAFYLRHNEAFEVWTPGRAASADEAFGLRSAVRIDLREVLKKDNNGEAFQHGSTEHCLSARPSREQLPASPVQYSPHFQSSMTTSSPYTPPSQYVTVRQYSSTSVQLPAPQGIPCASASRSAPVPRRSHPSAIPPQLWPVTETSSQPEPQPPLKPGERKLSQENPLMSKPPLEGHRPFLQDKKVPEMPKRRSRAESASTQESSAQTKTPERLVAEISEEPVAPVTLMDLQAACPIETLKAIPVVTDASAASAAPAVPAARLDKTLPATLVLSREALTECTTEAVDTPVFNAVPLSLDFDASDAKVSDKDAEEAEKKDTTDTTEALAPSHAAAAASEVQGCHICCAAASEQGKRPAQEDRYVLIPNLAAHGGAKWSHLPQPCSLLGVFDGHMGSACSEYMAKRLPQKLLEQLAGSVQLAQIPKLLVELCNELDEDFLMEHDCPDGSTAIIALVLGTDLFIANLGDSGGVLCGDVVTPFAFPNHKPGSAVEEKRISEAGGYVLELGGTLRVVHPDFQERLAELQTKSASGVTGDWPQALSLSRAFGDRDFKNLFDGFQRVDLVSCSADVKHFQLARGHGAIVLVSDGVTDVLPLEDVSQHVMRHTDAAAACKAVCNESFRRCTGDNALRRAVEQQQPPALREALAEAVAAGSGWELIEWAHDKCRELEHEAWKKSMQHAAMDALQHVLEQPKVSAETLSDACEQAWQAGVQAEALESAHEECGRRRLRQAAEEALLSTLGERSFSADFMEQLQQVVKQAEKAAVSTDLLNYALGRLEELRDHTQKHEVTARATEDLSAFSPDTSAEMIPALDMALTARVSREQLDKAWEKKASLMVGRDVGSCMTTAIQTCQRGFAAKDWATQLGADGDRAETIAVDRRFLAGESSRMVLLHDYRDLKFLQRVSAVALFGTLMSSSGLAYALALTWPVERCLMFAFQMVGVPLALHAYLRTYVARAVLDPKRSQLLITGCTWFGAPRSTEEVIFLDQLRPGHALEGGFIKFRLEGSAWDISRWIWFRMPRGAHGTDTVRPGKQVGNRPVQRSAQAVEKSSATVEQPGVGRRHFLGAGLGVEGRDRPEFAAPRAPQIRQTPEQVTPQGPRRVLQALRLQDGLPASSQEEQKLFDFFSEPAAFGLGPGVIKCIDWWQCLKRDGLYCTLGVEKEAVKLEIHEWQAEKTRLSKRRPSVALLQDLEDAPVVAAPSEEEVAMAWRPKENASGSSSSENFLTRGDPESQGRWTVPPRLPSVDRATPPRTPPRNGAEMVEKEEVEARDFRSNELRPHVMRSSSGPRAASVGHRYSPSPRPKPEDLPCYGLDAELKAKAAAKYSHAAEEAAANWVQAVTGHNFQVDFGTTLRSGAILCDLINCIRPRSIGKVNAPGMPFKERENICNFLRACRSFGVQEYALFSTDDLYEEKNLMSVVNCLHALGGAIQRSVPEFPGPHLGVPDTSNTKRDFKRDLGPVSQTGGLRGPLERSHLDVVSNANVRGGGC</sequence>
<dbReference type="InterPro" id="IPR003096">
    <property type="entry name" value="SM22_calponin"/>
</dbReference>
<feature type="compositionally biased region" description="Polar residues" evidence="1">
    <location>
        <begin position="2069"/>
        <end position="2082"/>
    </location>
</feature>
<dbReference type="PROSITE" id="PS50021">
    <property type="entry name" value="CH"/>
    <property type="match status" value="1"/>
</dbReference>
<feature type="region of interest" description="Disordered" evidence="1">
    <location>
        <begin position="1138"/>
        <end position="1241"/>
    </location>
</feature>
<evidence type="ECO:0000259" key="2">
    <source>
        <dbReference type="PROSITE" id="PS50021"/>
    </source>
</evidence>
<dbReference type="PANTHER" id="PTHR47385:SF14">
    <property type="entry name" value="TRANSGELIN"/>
    <property type="match status" value="1"/>
</dbReference>
<dbReference type="InterPro" id="IPR001715">
    <property type="entry name" value="CH_dom"/>
</dbReference>
<feature type="region of interest" description="Disordered" evidence="1">
    <location>
        <begin position="2237"/>
        <end position="2335"/>
    </location>
</feature>
<comment type="caution">
    <text evidence="4">The sequence shown here is derived from an EMBL/GenBank/DDBJ whole genome shotgun (WGS) entry which is preliminary data.</text>
</comment>
<dbReference type="GO" id="GO:0015629">
    <property type="term" value="C:actin cytoskeleton"/>
    <property type="evidence" value="ECO:0007669"/>
    <property type="project" value="TreeGrafter"/>
</dbReference>
<evidence type="ECO:0000313" key="6">
    <source>
        <dbReference type="EMBL" id="CAL4801332.1"/>
    </source>
</evidence>
<dbReference type="SMART" id="SM00332">
    <property type="entry name" value="PP2Cc"/>
    <property type="match status" value="1"/>
</dbReference>
<dbReference type="SUPFAM" id="SSF47576">
    <property type="entry name" value="Calponin-homology domain, CH-domain"/>
    <property type="match status" value="1"/>
</dbReference>
<gene>
    <name evidence="4" type="ORF">C1SCF055_LOCUS38951</name>
</gene>